<accession>A0A6N6W0G8</accession>
<dbReference type="GO" id="GO:0005524">
    <property type="term" value="F:ATP binding"/>
    <property type="evidence" value="ECO:0007669"/>
    <property type="project" value="UniProtKB-UniRule"/>
</dbReference>
<evidence type="ECO:0000313" key="4">
    <source>
        <dbReference type="Proteomes" id="UP000437748"/>
    </source>
</evidence>
<proteinExistence type="predicted"/>
<dbReference type="InterPro" id="IPR011761">
    <property type="entry name" value="ATP-grasp"/>
</dbReference>
<dbReference type="AlphaFoldDB" id="A0A6N6W0G8"/>
<protein>
    <submittedName>
        <fullName evidence="3">ATP-grasp domain-containing protein</fullName>
    </submittedName>
</protein>
<comment type="caution">
    <text evidence="3">The sequence shown here is derived from an EMBL/GenBank/DDBJ whole genome shotgun (WGS) entry which is preliminary data.</text>
</comment>
<keyword evidence="1" id="KW-0547">Nucleotide-binding</keyword>
<sequence length="456" mass="52539">MVEIKYKQILMVLIDGFKEFILEKSNSTLYYKRFNVKNLLFIVESSVLGVKYLCEAAKYLNFNPVILSEITNQEGDAKKQILDETYLKCETSSFDGIVAGIQNYHEIYENKKIEGLVTLLDSRIHICSEVSQFLNIKGIESSCQITKNKQNICRDIEEYSPKYFSLEDFYSNKISNYFKNNEKICIKLKYGAGGKGFFIVDNFEILLEEISKRSLTPEEFFSQYFLQQYIHGELVSVEGYFLNNEVNIFEFTGRRKIKDTECSLVFPYSKNITLIQKDKIYDCLLKIKSHYKLKKSFFHIEFIITANDIYLIDANIGRPPGGNLIELICYSFGISVTDFFKNYLSIVLKSNEFLNFKKIKIKDNIYTFNDTLNSSKSYLGVGYGVPLSTTFISLDYTSNDNLSYINAIDPNTKVCKMGETNWAWVGLVSGEESNVISELSKIKIITTDGVFSPVWH</sequence>
<dbReference type="PROSITE" id="PS50975">
    <property type="entry name" value="ATP_GRASP"/>
    <property type="match status" value="1"/>
</dbReference>
<keyword evidence="1" id="KW-0067">ATP-binding</keyword>
<dbReference type="GO" id="GO:0046872">
    <property type="term" value="F:metal ion binding"/>
    <property type="evidence" value="ECO:0007669"/>
    <property type="project" value="InterPro"/>
</dbReference>
<gene>
    <name evidence="3" type="ORF">GCL60_02185</name>
</gene>
<dbReference type="SUPFAM" id="SSF56059">
    <property type="entry name" value="Glutathione synthetase ATP-binding domain-like"/>
    <property type="match status" value="1"/>
</dbReference>
<evidence type="ECO:0000313" key="3">
    <source>
        <dbReference type="EMBL" id="KAB8040758.1"/>
    </source>
</evidence>
<evidence type="ECO:0000256" key="1">
    <source>
        <dbReference type="PROSITE-ProRule" id="PRU00409"/>
    </source>
</evidence>
<organism evidence="3 4">
    <name type="scientific">Silvanigrella paludirubra</name>
    <dbReference type="NCBI Taxonomy" id="2499159"/>
    <lineage>
        <taxon>Bacteria</taxon>
        <taxon>Pseudomonadati</taxon>
        <taxon>Bdellovibrionota</taxon>
        <taxon>Oligoflexia</taxon>
        <taxon>Silvanigrellales</taxon>
        <taxon>Silvanigrellaceae</taxon>
        <taxon>Silvanigrella</taxon>
    </lineage>
</organism>
<dbReference type="EMBL" id="WFLM01000001">
    <property type="protein sequence ID" value="KAB8040758.1"/>
    <property type="molecule type" value="Genomic_DNA"/>
</dbReference>
<reference evidence="3 4" key="1">
    <citation type="submission" date="2019-10" db="EMBL/GenBank/DDBJ databases">
        <title>New species of Slilvanegrellaceae.</title>
        <authorList>
            <person name="Pitt A."/>
            <person name="Hahn M.W."/>
        </authorList>
    </citation>
    <scope>NUCLEOTIDE SEQUENCE [LARGE SCALE GENOMIC DNA]</scope>
    <source>
        <strain evidence="3 4">SP-Ram-0.45-NSY-1</strain>
    </source>
</reference>
<dbReference type="Proteomes" id="UP000437748">
    <property type="component" value="Unassembled WGS sequence"/>
</dbReference>
<dbReference type="Gene3D" id="3.30.470.20">
    <property type="entry name" value="ATP-grasp fold, B domain"/>
    <property type="match status" value="1"/>
</dbReference>
<evidence type="ECO:0000259" key="2">
    <source>
        <dbReference type="PROSITE" id="PS50975"/>
    </source>
</evidence>
<dbReference type="Pfam" id="PF13535">
    <property type="entry name" value="ATP-grasp_4"/>
    <property type="match status" value="1"/>
</dbReference>
<feature type="domain" description="ATP-grasp" evidence="2">
    <location>
        <begin position="150"/>
        <end position="345"/>
    </location>
</feature>
<keyword evidence="4" id="KW-1185">Reference proteome</keyword>
<name>A0A6N6W0G8_9BACT</name>